<reference evidence="1" key="1">
    <citation type="submission" date="2022-04" db="EMBL/GenBank/DDBJ databases">
        <title>Carnegiea gigantea Genome sequencing and assembly v2.</title>
        <authorList>
            <person name="Copetti D."/>
            <person name="Sanderson M.J."/>
            <person name="Burquez A."/>
            <person name="Wojciechowski M.F."/>
        </authorList>
    </citation>
    <scope>NUCLEOTIDE SEQUENCE</scope>
    <source>
        <strain evidence="1">SGP5-SGP5p</strain>
        <tissue evidence="1">Aerial part</tissue>
    </source>
</reference>
<gene>
    <name evidence="1" type="ORF">Cgig2_030315</name>
</gene>
<sequence length="344" mass="38995">MLVGSELTPRRNSSTLQGGDARKIIKVEQALKKAHNSVSPSCIVTIPYASKSRGARWYEEQEESSRPHYLAGGGFEERVPSPARFVGRTFTSTPTPRYQKSQIRKLSQVMSTRELKPLVGPTLTFGPEDISPLQASHNDALVIQLRIATVTAHRMLVDTGSFVDVIMLECLKKLQYNEKNTWKLLRILLWGHVSPSNQKNTYPSRQQGQLMNRRNKLSSGRYSYSVQCHPGMTDPNAIKVVVASYLLLIQFKLDDEKVSKLYRDQKMARECYYMSLNPWEGNENPLQMSRPNNAGKKVVTKAMIVLLALTKDYERPHSEPTFKVVPVPFAQSEPFRSAKISIQR</sequence>
<accession>A0A9Q1Q865</accession>
<evidence type="ECO:0000313" key="2">
    <source>
        <dbReference type="Proteomes" id="UP001153076"/>
    </source>
</evidence>
<dbReference type="AlphaFoldDB" id="A0A9Q1Q865"/>
<dbReference type="EMBL" id="JAKOGI010000600">
    <property type="protein sequence ID" value="KAJ8432523.1"/>
    <property type="molecule type" value="Genomic_DNA"/>
</dbReference>
<dbReference type="Proteomes" id="UP001153076">
    <property type="component" value="Unassembled WGS sequence"/>
</dbReference>
<keyword evidence="2" id="KW-1185">Reference proteome</keyword>
<protein>
    <submittedName>
        <fullName evidence="1">Uncharacterized protein</fullName>
    </submittedName>
</protein>
<name>A0A9Q1Q865_9CARY</name>
<comment type="caution">
    <text evidence="1">The sequence shown here is derived from an EMBL/GenBank/DDBJ whole genome shotgun (WGS) entry which is preliminary data.</text>
</comment>
<proteinExistence type="predicted"/>
<dbReference type="OrthoDB" id="1752268at2759"/>
<evidence type="ECO:0000313" key="1">
    <source>
        <dbReference type="EMBL" id="KAJ8432523.1"/>
    </source>
</evidence>
<organism evidence="1 2">
    <name type="scientific">Carnegiea gigantea</name>
    <dbReference type="NCBI Taxonomy" id="171969"/>
    <lineage>
        <taxon>Eukaryota</taxon>
        <taxon>Viridiplantae</taxon>
        <taxon>Streptophyta</taxon>
        <taxon>Embryophyta</taxon>
        <taxon>Tracheophyta</taxon>
        <taxon>Spermatophyta</taxon>
        <taxon>Magnoliopsida</taxon>
        <taxon>eudicotyledons</taxon>
        <taxon>Gunneridae</taxon>
        <taxon>Pentapetalae</taxon>
        <taxon>Caryophyllales</taxon>
        <taxon>Cactineae</taxon>
        <taxon>Cactaceae</taxon>
        <taxon>Cactoideae</taxon>
        <taxon>Echinocereeae</taxon>
        <taxon>Carnegiea</taxon>
    </lineage>
</organism>